<dbReference type="InterPro" id="IPR038056">
    <property type="entry name" value="YjbR-like_sf"/>
</dbReference>
<organism evidence="1 2">
    <name type="scientific">Elizabethkingia argenteiflava</name>
    <dbReference type="NCBI Taxonomy" id="2681556"/>
    <lineage>
        <taxon>Bacteria</taxon>
        <taxon>Pseudomonadati</taxon>
        <taxon>Bacteroidota</taxon>
        <taxon>Flavobacteriia</taxon>
        <taxon>Flavobacteriales</taxon>
        <taxon>Weeksellaceae</taxon>
        <taxon>Elizabethkingia</taxon>
    </lineage>
</organism>
<dbReference type="InterPro" id="IPR007351">
    <property type="entry name" value="YjbR"/>
</dbReference>
<proteinExistence type="predicted"/>
<dbReference type="Pfam" id="PF04237">
    <property type="entry name" value="YjbR"/>
    <property type="match status" value="1"/>
</dbReference>
<dbReference type="Proteomes" id="UP000553459">
    <property type="component" value="Unassembled WGS sequence"/>
</dbReference>
<dbReference type="AlphaFoldDB" id="A0A845PW67"/>
<name>A0A845PW67_9FLAO</name>
<dbReference type="EMBL" id="JAAABJ010000525">
    <property type="protein sequence ID" value="NAW51413.1"/>
    <property type="molecule type" value="Genomic_DNA"/>
</dbReference>
<dbReference type="PANTHER" id="PTHR35145">
    <property type="entry name" value="CYTOPLASMIC PROTEIN-RELATED"/>
    <property type="match status" value="1"/>
</dbReference>
<accession>A0A845PW67</accession>
<evidence type="ECO:0000313" key="2">
    <source>
        <dbReference type="Proteomes" id="UP000553459"/>
    </source>
</evidence>
<dbReference type="RefSeq" id="WP_166519693.1">
    <property type="nucleotide sequence ID" value="NZ_JAAABJ010000525.1"/>
</dbReference>
<reference evidence="1 2" key="1">
    <citation type="submission" date="2019-11" db="EMBL/GenBank/DDBJ databases">
        <title>Characterization of Elizabethkingia argenteiflava sp. nov., isolated from inner surface of Soybean Pods.</title>
        <authorList>
            <person name="Mo S."/>
        </authorList>
    </citation>
    <scope>NUCLEOTIDE SEQUENCE [LARGE SCALE GENOMIC DNA]</scope>
    <source>
        <strain evidence="1 2">YB22</strain>
    </source>
</reference>
<dbReference type="PANTHER" id="PTHR35145:SF1">
    <property type="entry name" value="CYTOPLASMIC PROTEIN"/>
    <property type="match status" value="1"/>
</dbReference>
<evidence type="ECO:0000313" key="1">
    <source>
        <dbReference type="EMBL" id="NAW51413.1"/>
    </source>
</evidence>
<keyword evidence="1" id="KW-0238">DNA-binding</keyword>
<sequence>MNIEEFRAFCLSFPDTHEGMPFQGFFKNSRSILVFYVGKKMFCFFDIDTFDCCTLKCDPEVIEELRQHEGIQKPFNLSERYWISVALNGKVSEEMLKDLIKKSYTLVKAGMTKKNR</sequence>
<comment type="caution">
    <text evidence="1">The sequence shown here is derived from an EMBL/GenBank/DDBJ whole genome shotgun (WGS) entry which is preliminary data.</text>
</comment>
<protein>
    <submittedName>
        <fullName evidence="1">MmcQ/YjbR family DNA-binding protein</fullName>
    </submittedName>
</protein>
<dbReference type="SUPFAM" id="SSF142906">
    <property type="entry name" value="YjbR-like"/>
    <property type="match status" value="1"/>
</dbReference>
<dbReference type="InterPro" id="IPR058532">
    <property type="entry name" value="YjbR/MT2646/Rv2570-like"/>
</dbReference>
<dbReference type="GO" id="GO:0003677">
    <property type="term" value="F:DNA binding"/>
    <property type="evidence" value="ECO:0007669"/>
    <property type="project" value="UniProtKB-KW"/>
</dbReference>
<gene>
    <name evidence="1" type="ORF">GNY06_08475</name>
</gene>
<keyword evidence="2" id="KW-1185">Reference proteome</keyword>
<dbReference type="Gene3D" id="3.90.1150.30">
    <property type="match status" value="1"/>
</dbReference>